<name>A0A4V1RMT9_9ACTN</name>
<accession>A0A4V1RMT9</accession>
<sequence length="1290" mass="140852">MDTTQLTYPMFEANQVLTKAHLNDLFEYLDEQQRLTRANLIGIGVVCGLEVEVTGSGTVRLSRGCGITSQGYLVVEPADLELVAVRPYQLPGDDPYPPGGPYAPFVQPGTDPPQQYDMWELFPDDDEPGAQPLGSSGLVLEDKALVLFLELRRGGLRTCSPNNCDDRGSQVTATVRRLLVDTSDLHEVAAASPNVATLEGVGARLQLPDLRMPRYDVPNSGPVETEEVLAAFQGPFRTHKLVAATAAALMAAYDAFQPLVLGQHPTNPFTTFVNRYGFLDANPTTTTQVRFLQYYWDLFRDLLAAYDEVRWAGLDLMCACCPPEGLFPRHLVAGALAPVGTAPDPLRHRFVASPAVGRCEQRTDRFRVLFDRLVAMTQAFTDTPSLPPPSKAAPDQQIRITPSHAGDAPLGVRAIPYYYEQDGAPPLYRLWDPIKTERHRAHHNVGYRAAQQQPAPPSFVTQPLGFDLQPRDFLRIEGHLGKGVRDVVSTLLTLRSQNRLPFEVVALRTGAFDEDIEVDLSKERCRFDDLDALYAALTSELTCFLAKQIQYFYDLPSGKLVDAPEVMPTITVLRRWAPAYRVRPGTLGRAIEANLSWTPGTPFVGFLQPEGVAPEEAQPTDQPDVAYSVYALTTAMNDLADRVAEDIGSLDITSFAERYAHLVAVAGQFDAARRRVQLDHPGLSDRIDDIVFRCRLDPLESLAAEYERRLRDVKQAQFLAHYAQHHPGLQHGAGVPMGGTFVVVYHESPVTRRVEPTRELPLGVREELVRRPLTREGVTLGSREALAARREADPLDGALERLRHKVELTADPDIQLMVRTLTGKPLVPKVVSGRGAAAQVYAATVRDLTEGEVVADFFLPYQCCSHCPPIQYTLPPVRLRMNVAVACTGDDGAADVTVTVEGASGKVSVRVDDGSFTELTGPLRLADGEHTITARDTSGAETTPTTITVPPVLAIGDPEVTVDAARKTFQVGFEITGGTPPYVASPGTVAGTVYTSPALPTTERLTVTVRDAAGCVAERTIESGVELCTLPCGGAAERRGHRWWVPEAREGLPLNDYQAGVEVFRVVEADGTEHDLTDRVGEVLAHGTSPIRSTTFLPVVTKWLEAVNAVVAEEVGSDQWLVMAYESAAEGTSTGVLWIDRLVCLELEFRITVSFLQGRAEHKISVVYHSQGTEVATGQSAVHIPPFDGSTSNKCESDEQHPVCDGTDLKVEIHQERLDERVVGLKAEVTSGSVDAFLWEVEEAEPSLANGDHVVVAFRDVDPGPKSVRLTAYDERGCSAVFGTVIEIDG</sequence>
<evidence type="ECO:0000313" key="1">
    <source>
        <dbReference type="EMBL" id="RYC03517.1"/>
    </source>
</evidence>
<dbReference type="OrthoDB" id="596204at2"/>
<keyword evidence="2" id="KW-1185">Reference proteome</keyword>
<proteinExistence type="predicted"/>
<protein>
    <submittedName>
        <fullName evidence="1">Uncharacterized protein</fullName>
    </submittedName>
</protein>
<dbReference type="EMBL" id="SDWU01000005">
    <property type="protein sequence ID" value="RYC03517.1"/>
    <property type="molecule type" value="Genomic_DNA"/>
</dbReference>
<comment type="caution">
    <text evidence="1">The sequence shown here is derived from an EMBL/GenBank/DDBJ whole genome shotgun (WGS) entry which is preliminary data.</text>
</comment>
<gene>
    <name evidence="1" type="ORF">EUA07_05910</name>
</gene>
<organism evidence="1 2">
    <name type="scientific">Nocardioides ganghwensis</name>
    <dbReference type="NCBI Taxonomy" id="252230"/>
    <lineage>
        <taxon>Bacteria</taxon>
        <taxon>Bacillati</taxon>
        <taxon>Actinomycetota</taxon>
        <taxon>Actinomycetes</taxon>
        <taxon>Propionibacteriales</taxon>
        <taxon>Nocardioidaceae</taxon>
        <taxon>Nocardioides</taxon>
    </lineage>
</organism>
<reference evidence="1 2" key="1">
    <citation type="submission" date="2019-01" db="EMBL/GenBank/DDBJ databases">
        <title>Novel species of Nocardioides.</title>
        <authorList>
            <person name="Liu Q."/>
            <person name="Xin Y.-H."/>
        </authorList>
    </citation>
    <scope>NUCLEOTIDE SEQUENCE [LARGE SCALE GENOMIC DNA]</scope>
    <source>
        <strain evidence="1 2">CGMCC 4.6875</strain>
    </source>
</reference>
<dbReference type="RefSeq" id="WP_129454072.1">
    <property type="nucleotide sequence ID" value="NZ_JACXYX010000008.1"/>
</dbReference>
<dbReference type="Proteomes" id="UP000293291">
    <property type="component" value="Unassembled WGS sequence"/>
</dbReference>
<evidence type="ECO:0000313" key="2">
    <source>
        <dbReference type="Proteomes" id="UP000293291"/>
    </source>
</evidence>